<name>A0A9Q1KXK9_9CARY</name>
<organism evidence="14 15">
    <name type="scientific">Carnegiea gigantea</name>
    <dbReference type="NCBI Taxonomy" id="171969"/>
    <lineage>
        <taxon>Eukaryota</taxon>
        <taxon>Viridiplantae</taxon>
        <taxon>Streptophyta</taxon>
        <taxon>Embryophyta</taxon>
        <taxon>Tracheophyta</taxon>
        <taxon>Spermatophyta</taxon>
        <taxon>Magnoliopsida</taxon>
        <taxon>eudicotyledons</taxon>
        <taxon>Gunneridae</taxon>
        <taxon>Pentapetalae</taxon>
        <taxon>Caryophyllales</taxon>
        <taxon>Cactineae</taxon>
        <taxon>Cactaceae</taxon>
        <taxon>Cactoideae</taxon>
        <taxon>Echinocereeae</taxon>
        <taxon>Carnegiea</taxon>
    </lineage>
</organism>
<evidence type="ECO:0000256" key="1">
    <source>
        <dbReference type="ARBA" id="ARBA00001971"/>
    </source>
</evidence>
<protein>
    <recommendedName>
        <fullName evidence="16">Cytochrome P450</fullName>
    </recommendedName>
</protein>
<dbReference type="InterPro" id="IPR002401">
    <property type="entry name" value="Cyt_P450_E_grp-I"/>
</dbReference>
<proteinExistence type="inferred from homology"/>
<dbReference type="OrthoDB" id="2789670at2759"/>
<comment type="caution">
    <text evidence="14">The sequence shown here is derived from an EMBL/GenBank/DDBJ whole genome shotgun (WGS) entry which is preliminary data.</text>
</comment>
<dbReference type="PANTHER" id="PTHR47947">
    <property type="entry name" value="CYTOCHROME P450 82C3-RELATED"/>
    <property type="match status" value="1"/>
</dbReference>
<dbReference type="SUPFAM" id="SSF48264">
    <property type="entry name" value="Cytochrome P450"/>
    <property type="match status" value="1"/>
</dbReference>
<comment type="cofactor">
    <cofactor evidence="1 11">
        <name>heme</name>
        <dbReference type="ChEBI" id="CHEBI:30413"/>
    </cofactor>
</comment>
<dbReference type="AlphaFoldDB" id="A0A9Q1KXK9"/>
<evidence type="ECO:0000256" key="10">
    <source>
        <dbReference type="ARBA" id="ARBA00023136"/>
    </source>
</evidence>
<evidence type="ECO:0000256" key="2">
    <source>
        <dbReference type="ARBA" id="ARBA00004370"/>
    </source>
</evidence>
<dbReference type="CDD" id="cd20654">
    <property type="entry name" value="CYP82"/>
    <property type="match status" value="1"/>
</dbReference>
<evidence type="ECO:0008006" key="16">
    <source>
        <dbReference type="Google" id="ProtNLM"/>
    </source>
</evidence>
<reference evidence="14" key="1">
    <citation type="submission" date="2022-04" db="EMBL/GenBank/DDBJ databases">
        <title>Carnegiea gigantea Genome sequencing and assembly v2.</title>
        <authorList>
            <person name="Copetti D."/>
            <person name="Sanderson M.J."/>
            <person name="Burquez A."/>
            <person name="Wojciechowski M.F."/>
        </authorList>
    </citation>
    <scope>NUCLEOTIDE SEQUENCE</scope>
    <source>
        <strain evidence="14">SGP5-SGP5p</strain>
        <tissue evidence="14">Aerial part</tissue>
    </source>
</reference>
<dbReference type="PANTHER" id="PTHR47947:SF26">
    <property type="entry name" value="CYTOCHROME P450"/>
    <property type="match status" value="1"/>
</dbReference>
<keyword evidence="9 12" id="KW-0503">Monooxygenase</keyword>
<dbReference type="PRINTS" id="PR00463">
    <property type="entry name" value="EP450I"/>
</dbReference>
<gene>
    <name evidence="14" type="ORF">Cgig2_021216</name>
</gene>
<keyword evidence="3 11" id="KW-0349">Heme</keyword>
<dbReference type="GO" id="GO:0016020">
    <property type="term" value="C:membrane"/>
    <property type="evidence" value="ECO:0007669"/>
    <property type="project" value="UniProtKB-SubCell"/>
</dbReference>
<evidence type="ECO:0000256" key="3">
    <source>
        <dbReference type="ARBA" id="ARBA00022617"/>
    </source>
</evidence>
<evidence type="ECO:0000256" key="13">
    <source>
        <dbReference type="SAM" id="Phobius"/>
    </source>
</evidence>
<dbReference type="GO" id="GO:0020037">
    <property type="term" value="F:heme binding"/>
    <property type="evidence" value="ECO:0007669"/>
    <property type="project" value="InterPro"/>
</dbReference>
<dbReference type="Pfam" id="PF00067">
    <property type="entry name" value="p450"/>
    <property type="match status" value="1"/>
</dbReference>
<comment type="similarity">
    <text evidence="12">Belongs to the cytochrome P450 family.</text>
</comment>
<evidence type="ECO:0000256" key="6">
    <source>
        <dbReference type="ARBA" id="ARBA00022989"/>
    </source>
</evidence>
<dbReference type="GO" id="GO:0016705">
    <property type="term" value="F:oxidoreductase activity, acting on paired donors, with incorporation or reduction of molecular oxygen"/>
    <property type="evidence" value="ECO:0007669"/>
    <property type="project" value="InterPro"/>
</dbReference>
<keyword evidence="7 12" id="KW-0560">Oxidoreductase</keyword>
<dbReference type="InterPro" id="IPR050651">
    <property type="entry name" value="Plant_Cytochrome_P450_Monoox"/>
</dbReference>
<dbReference type="FunFam" id="1.10.630.10:FF:000026">
    <property type="entry name" value="Cytochrome P450 82C4"/>
    <property type="match status" value="1"/>
</dbReference>
<dbReference type="InterPro" id="IPR017972">
    <property type="entry name" value="Cyt_P450_CS"/>
</dbReference>
<keyword evidence="4 13" id="KW-0812">Transmembrane</keyword>
<evidence type="ECO:0000313" key="14">
    <source>
        <dbReference type="EMBL" id="KAJ8450744.1"/>
    </source>
</evidence>
<dbReference type="GO" id="GO:0005506">
    <property type="term" value="F:iron ion binding"/>
    <property type="evidence" value="ECO:0007669"/>
    <property type="project" value="InterPro"/>
</dbReference>
<dbReference type="InterPro" id="IPR036396">
    <property type="entry name" value="Cyt_P450_sf"/>
</dbReference>
<evidence type="ECO:0000256" key="8">
    <source>
        <dbReference type="ARBA" id="ARBA00023004"/>
    </source>
</evidence>
<dbReference type="PRINTS" id="PR00385">
    <property type="entry name" value="P450"/>
</dbReference>
<evidence type="ECO:0000256" key="11">
    <source>
        <dbReference type="PIRSR" id="PIRSR602401-1"/>
    </source>
</evidence>
<feature type="transmembrane region" description="Helical" evidence="13">
    <location>
        <begin position="6"/>
        <end position="25"/>
    </location>
</feature>
<dbReference type="GO" id="GO:0004497">
    <property type="term" value="F:monooxygenase activity"/>
    <property type="evidence" value="ECO:0007669"/>
    <property type="project" value="UniProtKB-KW"/>
</dbReference>
<evidence type="ECO:0000256" key="9">
    <source>
        <dbReference type="ARBA" id="ARBA00023033"/>
    </source>
</evidence>
<sequence>MEFSQQFLLATIATVLAASIISVLLRNYRNQTQKKIVPESGGAWPIVGHLPLLGASRLPQRVLAAMADTYGPIFRIRLGVKRVVVISSSELARECLLTNGKAVLGRPKSVAGEVLGYNYAVFAFGPYGSYWRHMRKVVMFELLSNHRLNMLSHVWKSEIKMFVNDLYALWGANKSESNMVLVDLTERFRELAMNIIVRIISGKKFAVGSEEGKEFHEATGEFMERAGHFVIGDAFPYLRWLDLGGQEKAMKRNLKKLDGIIQRWLDEHKQKRSKEDDHQDFMDVMLQVIDHEVTKDCDYDADTINKATCLAMIAGGSDTTPTTLTWAISLLLNNPQVLRKAQDELATQVGRDRQVDESDVARLVYLQAIVKETLRLYPGGPLIPRESSEDCTIGGYYIKTGTRFIVNLHKIFRDPQIWEDPLEFKPERFLTTHKDVDVRGQDFKLIPFGSGRRICPGMSFSLQMLHLGLASFLHAFEVSTPGDAPVDMGERFGITILKAKPLEVLIAPILSSKAYM</sequence>
<keyword evidence="15" id="KW-1185">Reference proteome</keyword>
<accession>A0A9Q1KXK9</accession>
<keyword evidence="5 11" id="KW-0479">Metal-binding</keyword>
<dbReference type="PROSITE" id="PS00086">
    <property type="entry name" value="CYTOCHROME_P450"/>
    <property type="match status" value="1"/>
</dbReference>
<evidence type="ECO:0000256" key="4">
    <source>
        <dbReference type="ARBA" id="ARBA00022692"/>
    </source>
</evidence>
<evidence type="ECO:0000256" key="12">
    <source>
        <dbReference type="RuleBase" id="RU000461"/>
    </source>
</evidence>
<keyword evidence="6 13" id="KW-1133">Transmembrane helix</keyword>
<evidence type="ECO:0000256" key="5">
    <source>
        <dbReference type="ARBA" id="ARBA00022723"/>
    </source>
</evidence>
<dbReference type="EMBL" id="JAKOGI010000013">
    <property type="protein sequence ID" value="KAJ8450744.1"/>
    <property type="molecule type" value="Genomic_DNA"/>
</dbReference>
<evidence type="ECO:0000256" key="7">
    <source>
        <dbReference type="ARBA" id="ARBA00023002"/>
    </source>
</evidence>
<evidence type="ECO:0000313" key="15">
    <source>
        <dbReference type="Proteomes" id="UP001153076"/>
    </source>
</evidence>
<keyword evidence="8 11" id="KW-0408">Iron</keyword>
<keyword evidence="10 13" id="KW-0472">Membrane</keyword>
<dbReference type="InterPro" id="IPR001128">
    <property type="entry name" value="Cyt_P450"/>
</dbReference>
<feature type="binding site" description="axial binding residue" evidence="11">
    <location>
        <position position="455"/>
    </location>
    <ligand>
        <name>heme</name>
        <dbReference type="ChEBI" id="CHEBI:30413"/>
    </ligand>
    <ligandPart>
        <name>Fe</name>
        <dbReference type="ChEBI" id="CHEBI:18248"/>
    </ligandPart>
</feature>
<dbReference type="Gene3D" id="1.10.630.10">
    <property type="entry name" value="Cytochrome P450"/>
    <property type="match status" value="1"/>
</dbReference>
<comment type="subcellular location">
    <subcellularLocation>
        <location evidence="2">Membrane</location>
    </subcellularLocation>
</comment>
<dbReference type="Proteomes" id="UP001153076">
    <property type="component" value="Unassembled WGS sequence"/>
</dbReference>